<dbReference type="EMBL" id="KB469743">
    <property type="protein sequence ID" value="EMP42665.1"/>
    <property type="molecule type" value="Genomic_DNA"/>
</dbReference>
<sequence>MSFLFFLLLLLLRVRHSMSVEGAPLKARTAAATTKTSRCSNGFTVPTESKRRRREPFPKLNVIDCGNCSTVGVTLVAAGVYQQSQSTPAFMATCCPSI</sequence>
<evidence type="ECO:0008006" key="4">
    <source>
        <dbReference type="Google" id="ProtNLM"/>
    </source>
</evidence>
<accession>M7C376</accession>
<gene>
    <name evidence="2" type="ORF">UY3_00130</name>
</gene>
<keyword evidence="3" id="KW-1185">Reference proteome</keyword>
<feature type="chain" id="PRO_5004080465" description="Secreted protein" evidence="1">
    <location>
        <begin position="20"/>
        <end position="98"/>
    </location>
</feature>
<feature type="signal peptide" evidence="1">
    <location>
        <begin position="1"/>
        <end position="19"/>
    </location>
</feature>
<dbReference type="Proteomes" id="UP000031443">
    <property type="component" value="Unassembled WGS sequence"/>
</dbReference>
<organism evidence="2 3">
    <name type="scientific">Chelonia mydas</name>
    <name type="common">Green sea-turtle</name>
    <name type="synonym">Chelonia agassizi</name>
    <dbReference type="NCBI Taxonomy" id="8469"/>
    <lineage>
        <taxon>Eukaryota</taxon>
        <taxon>Metazoa</taxon>
        <taxon>Chordata</taxon>
        <taxon>Craniata</taxon>
        <taxon>Vertebrata</taxon>
        <taxon>Euteleostomi</taxon>
        <taxon>Archelosauria</taxon>
        <taxon>Testudinata</taxon>
        <taxon>Testudines</taxon>
        <taxon>Cryptodira</taxon>
        <taxon>Durocryptodira</taxon>
        <taxon>Americhelydia</taxon>
        <taxon>Chelonioidea</taxon>
        <taxon>Cheloniidae</taxon>
        <taxon>Chelonia</taxon>
    </lineage>
</organism>
<name>M7C376_CHEMY</name>
<evidence type="ECO:0000313" key="3">
    <source>
        <dbReference type="Proteomes" id="UP000031443"/>
    </source>
</evidence>
<evidence type="ECO:0000313" key="2">
    <source>
        <dbReference type="EMBL" id="EMP42665.1"/>
    </source>
</evidence>
<protein>
    <recommendedName>
        <fullName evidence="4">Secreted protein</fullName>
    </recommendedName>
</protein>
<proteinExistence type="predicted"/>
<keyword evidence="1" id="KW-0732">Signal</keyword>
<dbReference type="AlphaFoldDB" id="M7C376"/>
<reference evidence="3" key="1">
    <citation type="journal article" date="2013" name="Nat. Genet.">
        <title>The draft genomes of soft-shell turtle and green sea turtle yield insights into the development and evolution of the turtle-specific body plan.</title>
        <authorList>
            <person name="Wang Z."/>
            <person name="Pascual-Anaya J."/>
            <person name="Zadissa A."/>
            <person name="Li W."/>
            <person name="Niimura Y."/>
            <person name="Huang Z."/>
            <person name="Li C."/>
            <person name="White S."/>
            <person name="Xiong Z."/>
            <person name="Fang D."/>
            <person name="Wang B."/>
            <person name="Ming Y."/>
            <person name="Chen Y."/>
            <person name="Zheng Y."/>
            <person name="Kuraku S."/>
            <person name="Pignatelli M."/>
            <person name="Herrero J."/>
            <person name="Beal K."/>
            <person name="Nozawa M."/>
            <person name="Li Q."/>
            <person name="Wang J."/>
            <person name="Zhang H."/>
            <person name="Yu L."/>
            <person name="Shigenobu S."/>
            <person name="Wang J."/>
            <person name="Liu J."/>
            <person name="Flicek P."/>
            <person name="Searle S."/>
            <person name="Wang J."/>
            <person name="Kuratani S."/>
            <person name="Yin Y."/>
            <person name="Aken B."/>
            <person name="Zhang G."/>
            <person name="Irie N."/>
        </authorList>
    </citation>
    <scope>NUCLEOTIDE SEQUENCE [LARGE SCALE GENOMIC DNA]</scope>
</reference>
<evidence type="ECO:0000256" key="1">
    <source>
        <dbReference type="SAM" id="SignalP"/>
    </source>
</evidence>